<dbReference type="InterPro" id="IPR009749">
    <property type="entry name" value="DUF1315"/>
</dbReference>
<gene>
    <name evidence="1" type="ORF">GCM10007916_27050</name>
</gene>
<accession>A0ABQ6E3P9</accession>
<reference evidence="2" key="1">
    <citation type="journal article" date="2019" name="Int. J. Syst. Evol. Microbiol.">
        <title>The Global Catalogue of Microorganisms (GCM) 10K type strain sequencing project: providing services to taxonomists for standard genome sequencing and annotation.</title>
        <authorList>
            <consortium name="The Broad Institute Genomics Platform"/>
            <consortium name="The Broad Institute Genome Sequencing Center for Infectious Disease"/>
            <person name="Wu L."/>
            <person name="Ma J."/>
        </authorList>
    </citation>
    <scope>NUCLEOTIDE SEQUENCE [LARGE SCALE GENOMIC DNA]</scope>
    <source>
        <strain evidence="2">NBRC 103166</strain>
    </source>
</reference>
<dbReference type="Proteomes" id="UP001157353">
    <property type="component" value="Unassembled WGS sequence"/>
</dbReference>
<name>A0ABQ6E3P9_9GAMM</name>
<dbReference type="RefSeq" id="WP_284204744.1">
    <property type="nucleotide sequence ID" value="NZ_BSPQ01000013.1"/>
</dbReference>
<dbReference type="Pfam" id="PF07023">
    <property type="entry name" value="DUF1315"/>
    <property type="match status" value="1"/>
</dbReference>
<evidence type="ECO:0000313" key="2">
    <source>
        <dbReference type="Proteomes" id="UP001157353"/>
    </source>
</evidence>
<comment type="caution">
    <text evidence="1">The sequence shown here is derived from an EMBL/GenBank/DDBJ whole genome shotgun (WGS) entry which is preliminary data.</text>
</comment>
<protein>
    <submittedName>
        <fullName evidence="1">Transcriptional regulator</fullName>
    </submittedName>
</protein>
<organism evidence="1 2">
    <name type="scientific">Psychromonas marina</name>
    <dbReference type="NCBI Taxonomy" id="88364"/>
    <lineage>
        <taxon>Bacteria</taxon>
        <taxon>Pseudomonadati</taxon>
        <taxon>Pseudomonadota</taxon>
        <taxon>Gammaproteobacteria</taxon>
        <taxon>Alteromonadales</taxon>
        <taxon>Psychromonadaceae</taxon>
        <taxon>Psychromonas</taxon>
    </lineage>
</organism>
<proteinExistence type="predicted"/>
<dbReference type="EMBL" id="BSPQ01000013">
    <property type="protein sequence ID" value="GLS91636.1"/>
    <property type="molecule type" value="Genomic_DNA"/>
</dbReference>
<evidence type="ECO:0000313" key="1">
    <source>
        <dbReference type="EMBL" id="GLS91636.1"/>
    </source>
</evidence>
<keyword evidence="2" id="KW-1185">Reference proteome</keyword>
<sequence length="91" mass="10415">MSTISEYAKNLSPSLYLQLKQSVETGKWSDGNPLDDKQKADTLQLIMAYQSIYNDKPEHFSIAKGGDIYMEKKSVLQKQFSDDDIHKLELD</sequence>